<dbReference type="InterPro" id="IPR022764">
    <property type="entry name" value="Peptidase_S54_rhomboid_dom"/>
</dbReference>
<comment type="caution">
    <text evidence="10">The sequence shown here is derived from an EMBL/GenBank/DDBJ whole genome shotgun (WGS) entry which is preliminary data.</text>
</comment>
<comment type="subcellular location">
    <subcellularLocation>
        <location evidence="1">Membrane</location>
        <topology evidence="1">Multi-pass membrane protein</topology>
    </subcellularLocation>
</comment>
<feature type="transmembrane region" description="Helical" evidence="8">
    <location>
        <begin position="126"/>
        <end position="145"/>
    </location>
</feature>
<feature type="domain" description="Peptidase S54 rhomboid" evidence="9">
    <location>
        <begin position="87"/>
        <end position="222"/>
    </location>
</feature>
<evidence type="ECO:0000256" key="4">
    <source>
        <dbReference type="ARBA" id="ARBA00022801"/>
    </source>
</evidence>
<dbReference type="GO" id="GO:0008233">
    <property type="term" value="F:peptidase activity"/>
    <property type="evidence" value="ECO:0007669"/>
    <property type="project" value="UniProtKB-KW"/>
</dbReference>
<gene>
    <name evidence="10" type="ORF">POL25_16950</name>
</gene>
<dbReference type="SUPFAM" id="SSF144091">
    <property type="entry name" value="Rhomboid-like"/>
    <property type="match status" value="1"/>
</dbReference>
<dbReference type="SUPFAM" id="SSF48452">
    <property type="entry name" value="TPR-like"/>
    <property type="match status" value="1"/>
</dbReference>
<dbReference type="Gene3D" id="1.20.1540.10">
    <property type="entry name" value="Rhomboid-like"/>
    <property type="match status" value="1"/>
</dbReference>
<dbReference type="PANTHER" id="PTHR43731:SF14">
    <property type="entry name" value="PRESENILIN-ASSOCIATED RHOMBOID-LIKE PROTEIN, MITOCHONDRIAL"/>
    <property type="match status" value="1"/>
</dbReference>
<keyword evidence="4 10" id="KW-0378">Hydrolase</keyword>
<evidence type="ECO:0000313" key="11">
    <source>
        <dbReference type="Proteomes" id="UP001221686"/>
    </source>
</evidence>
<dbReference type="RefSeq" id="WP_272087080.1">
    <property type="nucleotide sequence ID" value="NZ_JAQNDL010000001.1"/>
</dbReference>
<evidence type="ECO:0000259" key="9">
    <source>
        <dbReference type="Pfam" id="PF01694"/>
    </source>
</evidence>
<keyword evidence="11" id="KW-1185">Reference proteome</keyword>
<feature type="transmembrane region" description="Helical" evidence="8">
    <location>
        <begin position="26"/>
        <end position="47"/>
    </location>
</feature>
<keyword evidence="5 8" id="KW-1133">Transmembrane helix</keyword>
<organism evidence="10 11">
    <name type="scientific">Nannocystis bainbridge</name>
    <dbReference type="NCBI Taxonomy" id="2995303"/>
    <lineage>
        <taxon>Bacteria</taxon>
        <taxon>Pseudomonadati</taxon>
        <taxon>Myxococcota</taxon>
        <taxon>Polyangia</taxon>
        <taxon>Nannocystales</taxon>
        <taxon>Nannocystaceae</taxon>
        <taxon>Nannocystis</taxon>
    </lineage>
</organism>
<evidence type="ECO:0000256" key="8">
    <source>
        <dbReference type="SAM" id="Phobius"/>
    </source>
</evidence>
<keyword evidence="7" id="KW-0802">TPR repeat</keyword>
<keyword evidence="3 8" id="KW-0812">Transmembrane</keyword>
<feature type="repeat" description="TPR" evidence="7">
    <location>
        <begin position="258"/>
        <end position="291"/>
    </location>
</feature>
<dbReference type="GO" id="GO:0006508">
    <property type="term" value="P:proteolysis"/>
    <property type="evidence" value="ECO:0007669"/>
    <property type="project" value="UniProtKB-KW"/>
</dbReference>
<dbReference type="PANTHER" id="PTHR43731">
    <property type="entry name" value="RHOMBOID PROTEASE"/>
    <property type="match status" value="1"/>
</dbReference>
<proteinExistence type="inferred from homology"/>
<protein>
    <submittedName>
        <fullName evidence="10">Rhomboid family intramembrane serine protease</fullName>
        <ecNumber evidence="10">3.4.21.105</ecNumber>
    </submittedName>
</protein>
<feature type="transmembrane region" description="Helical" evidence="8">
    <location>
        <begin position="181"/>
        <end position="203"/>
    </location>
</feature>
<comment type="similarity">
    <text evidence="2">Belongs to the peptidase S54 family.</text>
</comment>
<evidence type="ECO:0000256" key="7">
    <source>
        <dbReference type="PROSITE-ProRule" id="PRU00339"/>
    </source>
</evidence>
<dbReference type="Pfam" id="PF01694">
    <property type="entry name" value="Rhomboid"/>
    <property type="match status" value="1"/>
</dbReference>
<dbReference type="InterPro" id="IPR050925">
    <property type="entry name" value="Rhomboid_protease_S54"/>
</dbReference>
<dbReference type="Proteomes" id="UP001221686">
    <property type="component" value="Unassembled WGS sequence"/>
</dbReference>
<feature type="transmembrane region" description="Helical" evidence="8">
    <location>
        <begin position="234"/>
        <end position="252"/>
    </location>
</feature>
<keyword evidence="6 8" id="KW-0472">Membrane</keyword>
<feature type="transmembrane region" description="Helical" evidence="8">
    <location>
        <begin position="151"/>
        <end position="169"/>
    </location>
</feature>
<evidence type="ECO:0000256" key="2">
    <source>
        <dbReference type="ARBA" id="ARBA00009045"/>
    </source>
</evidence>
<dbReference type="InterPro" id="IPR019734">
    <property type="entry name" value="TPR_rpt"/>
</dbReference>
<evidence type="ECO:0000256" key="5">
    <source>
        <dbReference type="ARBA" id="ARBA00022989"/>
    </source>
</evidence>
<dbReference type="EC" id="3.4.21.105" evidence="10"/>
<evidence type="ECO:0000256" key="1">
    <source>
        <dbReference type="ARBA" id="ARBA00004141"/>
    </source>
</evidence>
<feature type="transmembrane region" description="Helical" evidence="8">
    <location>
        <begin position="89"/>
        <end position="114"/>
    </location>
</feature>
<dbReference type="InterPro" id="IPR035952">
    <property type="entry name" value="Rhomboid-like_sf"/>
</dbReference>
<evidence type="ECO:0000256" key="6">
    <source>
        <dbReference type="ARBA" id="ARBA00023136"/>
    </source>
</evidence>
<evidence type="ECO:0000256" key="3">
    <source>
        <dbReference type="ARBA" id="ARBA00022692"/>
    </source>
</evidence>
<sequence length="384" mass="40605">MHADSPPSALPLPPETLRVRLRQAPVTAALLGVCIVLYAITFIATLAQAPDPLDVAMRSVWSLSLTDSTDIFRQLGALELSRVWLDGEWWRVATTGLLHGSLLHLVLNSIALLSVGEWVEQAWGHFRTLALFTLASIGGALASLAWCESPIVLGASAGILGQAGAIWLARRWGSPILQDKLAPISATSLAILIVICLGVGLLVPGIAQAGHLGGLAAGLLLGGAWVTGRRAGKFALSLALALLLGGLAWLGARPTHRTNYYAILGFRQLADDRPADALILFNRGLELDPDNASFRNAVAYQLAVDGVELDRAESLSLAALATNHLNPSYLDTLGWIWCRQGHPAAGTHALQAAAWLASERFPEVDEHLAGCASAAAPSVPRETL</sequence>
<dbReference type="PROSITE" id="PS50005">
    <property type="entry name" value="TPR"/>
    <property type="match status" value="1"/>
</dbReference>
<feature type="transmembrane region" description="Helical" evidence="8">
    <location>
        <begin position="209"/>
        <end position="227"/>
    </location>
</feature>
<accession>A0ABT5DYB2</accession>
<dbReference type="Gene3D" id="1.25.40.10">
    <property type="entry name" value="Tetratricopeptide repeat domain"/>
    <property type="match status" value="1"/>
</dbReference>
<keyword evidence="10" id="KW-0645">Protease</keyword>
<name>A0ABT5DYB2_9BACT</name>
<reference evidence="10 11" key="1">
    <citation type="submission" date="2022-11" db="EMBL/GenBank/DDBJ databases">
        <title>Minimal conservation of predation-associated metabolite biosynthetic gene clusters underscores biosynthetic potential of Myxococcota including descriptions for ten novel species: Archangium lansinium sp. nov., Myxococcus landrumus sp. nov., Nannocystis bai.</title>
        <authorList>
            <person name="Ahearne A."/>
            <person name="Stevens C."/>
            <person name="Dowd S."/>
        </authorList>
    </citation>
    <scope>NUCLEOTIDE SEQUENCE [LARGE SCALE GENOMIC DNA]</scope>
    <source>
        <strain evidence="10 11">BB15-2</strain>
    </source>
</reference>
<dbReference type="EMBL" id="JAQNDL010000001">
    <property type="protein sequence ID" value="MDC0718600.1"/>
    <property type="molecule type" value="Genomic_DNA"/>
</dbReference>
<evidence type="ECO:0000313" key="10">
    <source>
        <dbReference type="EMBL" id="MDC0718600.1"/>
    </source>
</evidence>
<dbReference type="InterPro" id="IPR011990">
    <property type="entry name" value="TPR-like_helical_dom_sf"/>
</dbReference>